<accession>A0A7X9ZY83</accession>
<evidence type="ECO:0000313" key="2">
    <source>
        <dbReference type="Proteomes" id="UP000583127"/>
    </source>
</evidence>
<dbReference type="RefSeq" id="WP_169499106.1">
    <property type="nucleotide sequence ID" value="NZ_JABBFZ010000011.1"/>
</dbReference>
<dbReference type="Proteomes" id="UP000583127">
    <property type="component" value="Unassembled WGS sequence"/>
</dbReference>
<dbReference type="Pfam" id="PF04250">
    <property type="entry name" value="DUF429"/>
    <property type="match status" value="1"/>
</dbReference>
<protein>
    <submittedName>
        <fullName evidence="1">DUF429 domain-containing protein</fullName>
    </submittedName>
</protein>
<gene>
    <name evidence="1" type="ORF">HHL14_18710</name>
</gene>
<dbReference type="EMBL" id="JABBFZ010000011">
    <property type="protein sequence ID" value="NML32857.1"/>
    <property type="molecule type" value="Genomic_DNA"/>
</dbReference>
<dbReference type="InterPro" id="IPR007362">
    <property type="entry name" value="DUF429"/>
</dbReference>
<organism evidence="1 2">
    <name type="scientific">Paraburkholderia antibiotica</name>
    <dbReference type="NCBI Taxonomy" id="2728839"/>
    <lineage>
        <taxon>Bacteria</taxon>
        <taxon>Pseudomonadati</taxon>
        <taxon>Pseudomonadota</taxon>
        <taxon>Betaproteobacteria</taxon>
        <taxon>Burkholderiales</taxon>
        <taxon>Burkholderiaceae</taxon>
        <taxon>Paraburkholderia</taxon>
    </lineage>
</organism>
<dbReference type="AlphaFoldDB" id="A0A7X9ZY83"/>
<reference evidence="1 2" key="1">
    <citation type="submission" date="2020-04" db="EMBL/GenBank/DDBJ databases">
        <title>Paraburkholderia sp. G-4-1-8 isolated from soil.</title>
        <authorList>
            <person name="Dahal R.H."/>
        </authorList>
    </citation>
    <scope>NUCLEOTIDE SEQUENCE [LARGE SCALE GENOMIC DNA]</scope>
    <source>
        <strain evidence="1 2">G-4-1-8</strain>
    </source>
</reference>
<comment type="caution">
    <text evidence="1">The sequence shown here is derived from an EMBL/GenBank/DDBJ whole genome shotgun (WGS) entry which is preliminary data.</text>
</comment>
<proteinExistence type="predicted"/>
<keyword evidence="2" id="KW-1185">Reference proteome</keyword>
<evidence type="ECO:0000313" key="1">
    <source>
        <dbReference type="EMBL" id="NML32857.1"/>
    </source>
</evidence>
<name>A0A7X9ZY83_9BURK</name>
<sequence length="228" mass="24792">MKPPPTVAGIDVGGERKRNHLVILRGTEIVRNLRKATPEQMLEICREYDVTAVGVDAPCRWRSGDVGRRAEKVLAEQKIFSFATPHRERALASTSGFYGWMFNGERVYDVFAEHFALFANGGTRAGRVCFETFPHAITCAFLGTKQASAKKKGTQRREILKREGIDAASLGSIDDVDAALCALAARYLLENRVVAYGDDLGGYIVVPRPDGCPVSASQVGAAFGATRA</sequence>